<dbReference type="EMBL" id="JAACJL010000057">
    <property type="protein sequence ID" value="KAF4611652.1"/>
    <property type="molecule type" value="Genomic_DNA"/>
</dbReference>
<accession>A0A8H4VJ73</accession>
<dbReference type="GO" id="GO:0003677">
    <property type="term" value="F:DNA binding"/>
    <property type="evidence" value="ECO:0007669"/>
    <property type="project" value="InterPro"/>
</dbReference>
<evidence type="ECO:0000313" key="8">
    <source>
        <dbReference type="Proteomes" id="UP000521872"/>
    </source>
</evidence>
<evidence type="ECO:0000256" key="5">
    <source>
        <dbReference type="ARBA" id="ARBA00023242"/>
    </source>
</evidence>
<comment type="caution">
    <text evidence="7">The sequence shown here is derived from an EMBL/GenBank/DDBJ whole genome shotgun (WGS) entry which is preliminary data.</text>
</comment>
<dbReference type="Proteomes" id="UP000521872">
    <property type="component" value="Unassembled WGS sequence"/>
</dbReference>
<evidence type="ECO:0000313" key="7">
    <source>
        <dbReference type="EMBL" id="KAF4611652.1"/>
    </source>
</evidence>
<keyword evidence="8" id="KW-1185">Reference proteome</keyword>
<name>A0A8H4VJ73_9AGAR</name>
<organism evidence="7 8">
    <name type="scientific">Agrocybe pediades</name>
    <dbReference type="NCBI Taxonomy" id="84607"/>
    <lineage>
        <taxon>Eukaryota</taxon>
        <taxon>Fungi</taxon>
        <taxon>Dikarya</taxon>
        <taxon>Basidiomycota</taxon>
        <taxon>Agaricomycotina</taxon>
        <taxon>Agaricomycetes</taxon>
        <taxon>Agaricomycetidae</taxon>
        <taxon>Agaricales</taxon>
        <taxon>Agaricineae</taxon>
        <taxon>Strophariaceae</taxon>
        <taxon>Agrocybe</taxon>
    </lineage>
</organism>
<dbReference type="InterPro" id="IPR009668">
    <property type="entry name" value="RNA_pol-assoc_fac_A49-like"/>
</dbReference>
<dbReference type="PANTHER" id="PTHR14440">
    <property type="entry name" value="DNA-DIRECTED RNA POLYMERASE I SUBUNIT RPA49"/>
    <property type="match status" value="1"/>
</dbReference>
<comment type="subcellular location">
    <subcellularLocation>
        <location evidence="1">Nucleus</location>
        <location evidence="1">Nucleolus</location>
    </subcellularLocation>
</comment>
<reference evidence="7 8" key="1">
    <citation type="submission" date="2019-12" db="EMBL/GenBank/DDBJ databases">
        <authorList>
            <person name="Floudas D."/>
            <person name="Bentzer J."/>
            <person name="Ahren D."/>
            <person name="Johansson T."/>
            <person name="Persson P."/>
            <person name="Tunlid A."/>
        </authorList>
    </citation>
    <scope>NUCLEOTIDE SEQUENCE [LARGE SCALE GENOMIC DNA]</scope>
    <source>
        <strain evidence="7 8">CBS 102.39</strain>
    </source>
</reference>
<evidence type="ECO:0000256" key="6">
    <source>
        <dbReference type="SAM" id="MobiDB-lite"/>
    </source>
</evidence>
<evidence type="ECO:0008006" key="9">
    <source>
        <dbReference type="Google" id="ProtNLM"/>
    </source>
</evidence>
<evidence type="ECO:0000256" key="2">
    <source>
        <dbReference type="ARBA" id="ARBA00009430"/>
    </source>
</evidence>
<protein>
    <recommendedName>
        <fullName evidence="9">Rpa49 subunit specific to nuclear RNA polymerase I</fullName>
    </recommendedName>
</protein>
<dbReference type="Pfam" id="PF06870">
    <property type="entry name" value="RNA_pol_I_A49"/>
    <property type="match status" value="1"/>
</dbReference>
<dbReference type="GO" id="GO:0006351">
    <property type="term" value="P:DNA-templated transcription"/>
    <property type="evidence" value="ECO:0007669"/>
    <property type="project" value="InterPro"/>
</dbReference>
<dbReference type="GO" id="GO:0005730">
    <property type="term" value="C:nucleolus"/>
    <property type="evidence" value="ECO:0007669"/>
    <property type="project" value="UniProtKB-SubCell"/>
</dbReference>
<evidence type="ECO:0000256" key="1">
    <source>
        <dbReference type="ARBA" id="ARBA00004604"/>
    </source>
</evidence>
<keyword evidence="5" id="KW-0539">Nucleus</keyword>
<comment type="similarity">
    <text evidence="2">Belongs to the eukaryotic RPA49/POLR1E RNA polymerase subunit family.</text>
</comment>
<dbReference type="AlphaFoldDB" id="A0A8H4VJ73"/>
<sequence>MSTAKSASKKRKREQSPEAQFELAEPTTKKVGPLLISYPALQAPASTSFQCYTRKKAKRVTDNESEEDLLVVGETPTVEFVSNEEESRRAAESGCRYLLAVRNKQTCKISILPNPQSPHILTHTVKALKSIPPSAAPSKLQYLEAKTALGETFGTKKQKANIRAQERNKIDVGAMEGVMGYVMDSIEKGAGNLMTEEERKEAADKNRLIPPFSSTASDPAEIYALHGIISEAEWKALSISPFEAAQTPKERTALLPYRKSAWINNHLESLTEGTSKTKKKNLKILLYISAMLAFRQATFQKSLDKGKLYERLAAVPTLVVDSLLSRFTEVARGTSSYQPTSATKTSLLTHAFALCLKVDNYATNTTVIAHDLSMPVAEVNQLFRSLGCKISILGEKERARLGISSGSANEKRAVLTAPVEFPKPRLRKK</sequence>
<dbReference type="GO" id="GO:0000428">
    <property type="term" value="C:DNA-directed RNA polymerase complex"/>
    <property type="evidence" value="ECO:0007669"/>
    <property type="project" value="UniProtKB-KW"/>
</dbReference>
<keyword evidence="4" id="KW-0804">Transcription</keyword>
<gene>
    <name evidence="7" type="ORF">D9613_003821</name>
</gene>
<proteinExistence type="inferred from homology"/>
<feature type="region of interest" description="Disordered" evidence="6">
    <location>
        <begin position="1"/>
        <end position="25"/>
    </location>
</feature>
<evidence type="ECO:0000256" key="4">
    <source>
        <dbReference type="ARBA" id="ARBA00023163"/>
    </source>
</evidence>
<keyword evidence="3" id="KW-0240">DNA-directed RNA polymerase</keyword>
<evidence type="ECO:0000256" key="3">
    <source>
        <dbReference type="ARBA" id="ARBA00022478"/>
    </source>
</evidence>